<dbReference type="NCBIfam" id="TIGR04498">
    <property type="entry name" value="AbiV_defense"/>
    <property type="match status" value="1"/>
</dbReference>
<protein>
    <submittedName>
        <fullName evidence="1">AbiV family abortive infection protein</fullName>
    </submittedName>
</protein>
<gene>
    <name evidence="1" type="ORF">HB770_04030</name>
</gene>
<evidence type="ECO:0000313" key="2">
    <source>
        <dbReference type="Proteomes" id="UP000515518"/>
    </source>
</evidence>
<organism evidence="1 2">
    <name type="scientific">Rhizobium leguminosarum bv. viciae</name>
    <dbReference type="NCBI Taxonomy" id="387"/>
    <lineage>
        <taxon>Bacteria</taxon>
        <taxon>Pseudomonadati</taxon>
        <taxon>Pseudomonadota</taxon>
        <taxon>Alphaproteobacteria</taxon>
        <taxon>Hyphomicrobiales</taxon>
        <taxon>Rhizobiaceae</taxon>
        <taxon>Rhizobium/Agrobacterium group</taxon>
        <taxon>Rhizobium</taxon>
    </lineage>
</organism>
<proteinExistence type="predicted"/>
<dbReference type="Proteomes" id="UP000515518">
    <property type="component" value="Chromosome"/>
</dbReference>
<sequence length="200" mass="21700">MSTDHDEAFFEAIDKAIAWGGSIGGADVSVAFNTAADHVAVLLEDASAAFERGSFGTSVFLSISALEETPKAELLGFRARGGDGEKKKGIDPMRSHAMKHLMAIRPTTFKGRLPGILGDAVCERLIEEAMTGKLKDLREVALYVHADENGVRAPLTEISQERARELLLLALESADDVLVGYTNHSFDLGKRFEELIKRLA</sequence>
<name>A0A7G6RHT2_RHILV</name>
<reference evidence="2" key="1">
    <citation type="journal article" date="2020" name="Mol. Plant Microbe">
        <title>Rhizobial microsymbionts of the narrowly endemic Oxytropis species growing in Kamchatka are characterized by significant genetic diversity and possess a set of genes that are associated with T3SS and T6SS secretion systems and can affect the development of symbiosis.</title>
        <authorList>
            <person name="Safronova V."/>
            <person name="Guro P."/>
            <person name="Sazanova A."/>
            <person name="Kuznetsova I."/>
            <person name="Belimov A."/>
            <person name="Yakubov V."/>
            <person name="Chirak E."/>
            <person name="Afonin A."/>
            <person name="Gogolev Y."/>
            <person name="Andronov E."/>
            <person name="Tikhonovich I."/>
        </authorList>
    </citation>
    <scope>NUCLEOTIDE SEQUENCE [LARGE SCALE GENOMIC DNA]</scope>
    <source>
        <strain evidence="2">RCAM0610</strain>
    </source>
</reference>
<dbReference type="Pfam" id="PF18728">
    <property type="entry name" value="HEPN_AbiV"/>
    <property type="match status" value="1"/>
</dbReference>
<dbReference type="AlphaFoldDB" id="A0A7G6RHT2"/>
<dbReference type="EMBL" id="CP050549">
    <property type="protein sequence ID" value="QND41814.1"/>
    <property type="molecule type" value="Genomic_DNA"/>
</dbReference>
<dbReference type="InterPro" id="IPR030987">
    <property type="entry name" value="AbiV"/>
</dbReference>
<evidence type="ECO:0000313" key="1">
    <source>
        <dbReference type="EMBL" id="QND41814.1"/>
    </source>
</evidence>
<accession>A0A7G6RHT2</accession>